<proteinExistence type="predicted"/>
<protein>
    <submittedName>
        <fullName evidence="1">Uncharacterized protein</fullName>
    </submittedName>
</protein>
<evidence type="ECO:0000313" key="1">
    <source>
        <dbReference type="EMBL" id="GAL83415.1"/>
    </source>
</evidence>
<sequence>MIERLSGTWTLSCQKPDGTWVDTVHGTHFSLPPIPHGYKGIKIKANGDSEINYVYHL</sequence>
<dbReference type="STRING" id="153721.MYP_642"/>
<organism evidence="1 2">
    <name type="scientific">Sporocytophaga myxococcoides</name>
    <dbReference type="NCBI Taxonomy" id="153721"/>
    <lineage>
        <taxon>Bacteria</taxon>
        <taxon>Pseudomonadati</taxon>
        <taxon>Bacteroidota</taxon>
        <taxon>Cytophagia</taxon>
        <taxon>Cytophagales</taxon>
        <taxon>Cytophagaceae</taxon>
        <taxon>Sporocytophaga</taxon>
    </lineage>
</organism>
<dbReference type="EMBL" id="BBLT01000001">
    <property type="protein sequence ID" value="GAL83415.1"/>
    <property type="molecule type" value="Genomic_DNA"/>
</dbReference>
<dbReference type="Proteomes" id="UP000030185">
    <property type="component" value="Unassembled WGS sequence"/>
</dbReference>
<evidence type="ECO:0000313" key="2">
    <source>
        <dbReference type="Proteomes" id="UP000030185"/>
    </source>
</evidence>
<gene>
    <name evidence="1" type="ORF">MYP_642</name>
</gene>
<keyword evidence="2" id="KW-1185">Reference proteome</keyword>
<reference evidence="1 2" key="1">
    <citation type="submission" date="2014-09" db="EMBL/GenBank/DDBJ databases">
        <title>Sporocytophaga myxococcoides PG-01 genome sequencing.</title>
        <authorList>
            <person name="Liu L."/>
            <person name="Gao P.J."/>
            <person name="Chen G.J."/>
            <person name="Wang L.S."/>
        </authorList>
    </citation>
    <scope>NUCLEOTIDE SEQUENCE [LARGE SCALE GENOMIC DNA]</scope>
    <source>
        <strain evidence="1 2">PG-01</strain>
    </source>
</reference>
<name>A0A098L962_9BACT</name>
<accession>A0A098L962</accession>
<comment type="caution">
    <text evidence="1">The sequence shown here is derived from an EMBL/GenBank/DDBJ whole genome shotgun (WGS) entry which is preliminary data.</text>
</comment>
<dbReference type="AlphaFoldDB" id="A0A098L962"/>